<gene>
    <name evidence="5" type="ORF">GCM10023225_32080</name>
</gene>
<comment type="subcellular location">
    <subcellularLocation>
        <location evidence="2">Cell membrane</location>
        <topology evidence="2">Multi-pass membrane protein</topology>
    </subcellularLocation>
</comment>
<evidence type="ECO:0000256" key="3">
    <source>
        <dbReference type="SAM" id="MobiDB-lite"/>
    </source>
</evidence>
<comment type="similarity">
    <text evidence="1 2">Belongs to the BioY family.</text>
</comment>
<name>A0ABP8VBG4_9ACTN</name>
<dbReference type="InterPro" id="IPR003784">
    <property type="entry name" value="BioY"/>
</dbReference>
<keyword evidence="4" id="KW-1133">Transmembrane helix</keyword>
<reference evidence="6" key="1">
    <citation type="journal article" date="2019" name="Int. J. Syst. Evol. Microbiol.">
        <title>The Global Catalogue of Microorganisms (GCM) 10K type strain sequencing project: providing services to taxonomists for standard genome sequencing and annotation.</title>
        <authorList>
            <consortium name="The Broad Institute Genomics Platform"/>
            <consortium name="The Broad Institute Genome Sequencing Center for Infectious Disease"/>
            <person name="Wu L."/>
            <person name="Ma J."/>
        </authorList>
    </citation>
    <scope>NUCLEOTIDE SEQUENCE [LARGE SCALE GENOMIC DNA]</scope>
    <source>
        <strain evidence="6">JCM 18126</strain>
    </source>
</reference>
<dbReference type="PIRSF" id="PIRSF016661">
    <property type="entry name" value="BioY"/>
    <property type="match status" value="1"/>
</dbReference>
<keyword evidence="4" id="KW-0812">Transmembrane</keyword>
<protein>
    <recommendedName>
        <fullName evidence="2">Biotin transporter</fullName>
    </recommendedName>
</protein>
<dbReference type="PANTHER" id="PTHR34295">
    <property type="entry name" value="BIOTIN TRANSPORTER BIOY"/>
    <property type="match status" value="1"/>
</dbReference>
<proteinExistence type="inferred from homology"/>
<keyword evidence="2" id="KW-1003">Cell membrane</keyword>
<feature type="transmembrane region" description="Helical" evidence="4">
    <location>
        <begin position="87"/>
        <end position="110"/>
    </location>
</feature>
<dbReference type="PANTHER" id="PTHR34295:SF1">
    <property type="entry name" value="BIOTIN TRANSPORTER BIOY"/>
    <property type="match status" value="1"/>
</dbReference>
<evidence type="ECO:0000313" key="6">
    <source>
        <dbReference type="Proteomes" id="UP001501195"/>
    </source>
</evidence>
<evidence type="ECO:0000256" key="4">
    <source>
        <dbReference type="SAM" id="Phobius"/>
    </source>
</evidence>
<feature type="transmembrane region" description="Helical" evidence="4">
    <location>
        <begin position="140"/>
        <end position="163"/>
    </location>
</feature>
<sequence>MTPSPRSGALRRSASAQQTPGALRRPRSRSTDVALVAVFAALVCALALAPAVPVGPVGVPITLQTLGIMLCGAVLGPWRGAAAAATYLVLGLAGLPVFAGGAGGLGVLAAPSAGFLLSYPLAALVVGALARLGRGGRGDVVALGAGCLLGGIGVVYAGGVAGICVNAGLGAAAAAASVALYVPGDLVKVVVAVLVAAPARRAFPQLVGAHRR</sequence>
<keyword evidence="6" id="KW-1185">Reference proteome</keyword>
<evidence type="ECO:0000313" key="5">
    <source>
        <dbReference type="EMBL" id="GAA4657613.1"/>
    </source>
</evidence>
<keyword evidence="2 4" id="KW-0472">Membrane</keyword>
<dbReference type="Gene3D" id="1.10.1760.20">
    <property type="match status" value="1"/>
</dbReference>
<dbReference type="EMBL" id="BAABIL010000608">
    <property type="protein sequence ID" value="GAA4657613.1"/>
    <property type="molecule type" value="Genomic_DNA"/>
</dbReference>
<feature type="transmembrane region" description="Helical" evidence="4">
    <location>
        <begin position="33"/>
        <end position="51"/>
    </location>
</feature>
<keyword evidence="2" id="KW-0813">Transport</keyword>
<feature type="transmembrane region" description="Helical" evidence="4">
    <location>
        <begin position="57"/>
        <end position="75"/>
    </location>
</feature>
<comment type="caution">
    <text evidence="5">The sequence shown here is derived from an EMBL/GenBank/DDBJ whole genome shotgun (WGS) entry which is preliminary data.</text>
</comment>
<accession>A0ABP8VBG4</accession>
<dbReference type="RefSeq" id="WP_345713767.1">
    <property type="nucleotide sequence ID" value="NZ_BAABIL010000608.1"/>
</dbReference>
<feature type="region of interest" description="Disordered" evidence="3">
    <location>
        <begin position="1"/>
        <end position="27"/>
    </location>
</feature>
<feature type="transmembrane region" description="Helical" evidence="4">
    <location>
        <begin position="116"/>
        <end position="133"/>
    </location>
</feature>
<evidence type="ECO:0000256" key="2">
    <source>
        <dbReference type="PIRNR" id="PIRNR016661"/>
    </source>
</evidence>
<organism evidence="5 6">
    <name type="scientific">Kineococcus glutinatus</name>
    <dbReference type="NCBI Taxonomy" id="1070872"/>
    <lineage>
        <taxon>Bacteria</taxon>
        <taxon>Bacillati</taxon>
        <taxon>Actinomycetota</taxon>
        <taxon>Actinomycetes</taxon>
        <taxon>Kineosporiales</taxon>
        <taxon>Kineosporiaceae</taxon>
        <taxon>Kineococcus</taxon>
    </lineage>
</organism>
<dbReference type="Pfam" id="PF02632">
    <property type="entry name" value="BioY"/>
    <property type="match status" value="1"/>
</dbReference>
<feature type="transmembrane region" description="Helical" evidence="4">
    <location>
        <begin position="169"/>
        <end position="196"/>
    </location>
</feature>
<evidence type="ECO:0000256" key="1">
    <source>
        <dbReference type="ARBA" id="ARBA00010692"/>
    </source>
</evidence>
<dbReference type="Proteomes" id="UP001501195">
    <property type="component" value="Unassembled WGS sequence"/>
</dbReference>